<sequence>MAGGCLTLIPLTVLTVVIDAASTTALSVVERVREAGPLRADGIFRGRLTGALLLEAAPCTGRSTPPWACCRPSPTPGHRSTPPAPTRP</sequence>
<accession>A0ABT9L7S4</accession>
<dbReference type="EMBL" id="JAURUD010000001">
    <property type="protein sequence ID" value="MDP9679756.1"/>
    <property type="molecule type" value="Genomic_DNA"/>
</dbReference>
<feature type="region of interest" description="Disordered" evidence="1">
    <location>
        <begin position="63"/>
        <end position="88"/>
    </location>
</feature>
<gene>
    <name evidence="2" type="ORF">J2S47_000258</name>
</gene>
<dbReference type="GeneID" id="91549186"/>
<evidence type="ECO:0000313" key="3">
    <source>
        <dbReference type="Proteomes" id="UP001231675"/>
    </source>
</evidence>
<keyword evidence="3" id="KW-1185">Reference proteome</keyword>
<evidence type="ECO:0000256" key="1">
    <source>
        <dbReference type="SAM" id="MobiDB-lite"/>
    </source>
</evidence>
<proteinExistence type="predicted"/>
<name>A0ABT9L7S4_STRGD</name>
<reference evidence="2 3" key="1">
    <citation type="submission" date="2023-07" db="EMBL/GenBank/DDBJ databases">
        <title>Sequencing the genomes of 1000 actinobacteria strains.</title>
        <authorList>
            <person name="Klenk H.-P."/>
        </authorList>
    </citation>
    <scope>NUCLEOTIDE SEQUENCE [LARGE SCALE GENOMIC DNA]</scope>
    <source>
        <strain evidence="2 3">DSM 40229</strain>
    </source>
</reference>
<dbReference type="RefSeq" id="WP_189424095.1">
    <property type="nucleotide sequence ID" value="NZ_BMSM01000034.1"/>
</dbReference>
<dbReference type="Proteomes" id="UP001231675">
    <property type="component" value="Unassembled WGS sequence"/>
</dbReference>
<organism evidence="2 3">
    <name type="scientific">Streptomyces griseoviridis</name>
    <dbReference type="NCBI Taxonomy" id="45398"/>
    <lineage>
        <taxon>Bacteria</taxon>
        <taxon>Bacillati</taxon>
        <taxon>Actinomycetota</taxon>
        <taxon>Actinomycetes</taxon>
        <taxon>Kitasatosporales</taxon>
        <taxon>Streptomycetaceae</taxon>
        <taxon>Streptomyces</taxon>
    </lineage>
</organism>
<comment type="caution">
    <text evidence="2">The sequence shown here is derived from an EMBL/GenBank/DDBJ whole genome shotgun (WGS) entry which is preliminary data.</text>
</comment>
<protein>
    <submittedName>
        <fullName evidence="2">Uncharacterized protein</fullName>
    </submittedName>
</protein>
<evidence type="ECO:0000313" key="2">
    <source>
        <dbReference type="EMBL" id="MDP9679756.1"/>
    </source>
</evidence>